<protein>
    <recommendedName>
        <fullName evidence="1">Endonuclease/exonuclease/phosphatase domain-containing protein</fullName>
    </recommendedName>
</protein>
<dbReference type="PANTHER" id="PTHR12121">
    <property type="entry name" value="CARBON CATABOLITE REPRESSOR PROTEIN 4"/>
    <property type="match status" value="1"/>
</dbReference>
<reference evidence="2" key="1">
    <citation type="submission" date="2015-08" db="EMBL/GenBank/DDBJ databases">
        <authorList>
            <person name="Babu N.S."/>
            <person name="Beckwith C.J."/>
            <person name="Beseler K.G."/>
            <person name="Brison A."/>
            <person name="Carone J.V."/>
            <person name="Caskin T.P."/>
            <person name="Diamond M."/>
            <person name="Durham M.E."/>
            <person name="Foxe J.M."/>
            <person name="Go M."/>
            <person name="Henderson B.A."/>
            <person name="Jones I.B."/>
            <person name="McGettigan J.A."/>
            <person name="Micheletti S.J."/>
            <person name="Nasrallah M.E."/>
            <person name="Ortiz D."/>
            <person name="Piller C.R."/>
            <person name="Privatt S.R."/>
            <person name="Schneider S.L."/>
            <person name="Sharp S."/>
            <person name="Smith T.C."/>
            <person name="Stanton J.D."/>
            <person name="Ullery H.E."/>
            <person name="Wilson R.J."/>
            <person name="Serrano M.G."/>
            <person name="Buck G."/>
            <person name="Lee V."/>
            <person name="Wang Y."/>
            <person name="Carvalho R."/>
            <person name="Voegtly L."/>
            <person name="Shi R."/>
            <person name="Duckworth R."/>
            <person name="Johnson A."/>
            <person name="Loviza R."/>
            <person name="Walstead R."/>
            <person name="Shah Z."/>
            <person name="Kiflezghi M."/>
            <person name="Wade K."/>
            <person name="Ball S.L."/>
            <person name="Bradley K.W."/>
            <person name="Asai D.J."/>
            <person name="Bowman C.A."/>
            <person name="Russell D.A."/>
            <person name="Pope W.H."/>
            <person name="Jacobs-Sera D."/>
            <person name="Hendrix R.W."/>
            <person name="Hatfull G.F."/>
        </authorList>
    </citation>
    <scope>NUCLEOTIDE SEQUENCE</scope>
</reference>
<evidence type="ECO:0000313" key="2">
    <source>
        <dbReference type="EMBL" id="JAT68509.1"/>
    </source>
</evidence>
<evidence type="ECO:0000259" key="1">
    <source>
        <dbReference type="Pfam" id="PF03372"/>
    </source>
</evidence>
<dbReference type="AlphaFoldDB" id="A0A1D1ZNS3"/>
<dbReference type="Gene3D" id="3.60.10.10">
    <property type="entry name" value="Endonuclease/exonuclease/phosphatase"/>
    <property type="match status" value="1"/>
</dbReference>
<dbReference type="SUPFAM" id="SSF56219">
    <property type="entry name" value="DNase I-like"/>
    <property type="match status" value="1"/>
</dbReference>
<name>A0A1D1ZNS3_AUXPR</name>
<feature type="domain" description="Endonuclease/exonuclease/phosphatase" evidence="1">
    <location>
        <begin position="46"/>
        <end position="368"/>
    </location>
</feature>
<dbReference type="EMBL" id="GDKF01010113">
    <property type="protein sequence ID" value="JAT68509.1"/>
    <property type="molecule type" value="Transcribed_RNA"/>
</dbReference>
<dbReference type="Pfam" id="PF03372">
    <property type="entry name" value="Exo_endo_phos"/>
    <property type="match status" value="1"/>
</dbReference>
<dbReference type="InterPro" id="IPR050410">
    <property type="entry name" value="CCR4/nocturin_mRNA_transcr"/>
</dbReference>
<sequence length="410" mass="44312">MESACLTRPGASPQLAKPWYARGFVPCSPLRTEEVPCLPGRALKVVTYNILADCLTTRMRSEYDAAVLDPVRRVALLMAGLQALDADLYFLQEVEEGLMETLREMMSGHEVHCSLADALHSGKRVGICLLWRCARLQPLASLEQRLDAVVLEPGDTAPFALRARALDETVLVKRFLDLETGRAFCAAVTHLYYHPRHPDLKVLQAHAACAAVRAFASAQGGPQPLLLAGDFNSLAEKRVSDEFDEVPEGCIKVSGVYELLSQGRVAHSNSDHPASRNSPAELGRLRDVEWTSTGLSLESAAVRAWGREPSFTNHTPSFTGCLDYVWLSRGDWQVVGAMAMPGGSEGGEPNQATPGYGPLPSATEPSDHVALGFCLRLVRAGGANPEGQRKQVCMTTSTADSLKCMAGLSI</sequence>
<gene>
    <name evidence="2" type="ORF">g.52775</name>
</gene>
<dbReference type="InterPro" id="IPR005135">
    <property type="entry name" value="Endo/exonuclease/phosphatase"/>
</dbReference>
<accession>A0A1D1ZNS3</accession>
<dbReference type="InterPro" id="IPR036691">
    <property type="entry name" value="Endo/exonu/phosph_ase_sf"/>
</dbReference>
<organism evidence="2">
    <name type="scientific">Auxenochlorella protothecoides</name>
    <name type="common">Green microalga</name>
    <name type="synonym">Chlorella protothecoides</name>
    <dbReference type="NCBI Taxonomy" id="3075"/>
    <lineage>
        <taxon>Eukaryota</taxon>
        <taxon>Viridiplantae</taxon>
        <taxon>Chlorophyta</taxon>
        <taxon>core chlorophytes</taxon>
        <taxon>Trebouxiophyceae</taxon>
        <taxon>Chlorellales</taxon>
        <taxon>Chlorellaceae</taxon>
        <taxon>Auxenochlorella</taxon>
    </lineage>
</organism>
<proteinExistence type="predicted"/>
<dbReference type="PANTHER" id="PTHR12121:SF100">
    <property type="entry name" value="POLY(A)-SPECIFIC RIBONUCLEASE"/>
    <property type="match status" value="1"/>
</dbReference>
<dbReference type="GO" id="GO:0000175">
    <property type="term" value="F:3'-5'-RNA exonuclease activity"/>
    <property type="evidence" value="ECO:0007669"/>
    <property type="project" value="TreeGrafter"/>
</dbReference>